<gene>
    <name evidence="1" type="ORF">CBR_g41206</name>
</gene>
<dbReference type="AlphaFoldDB" id="A0A388K2N8"/>
<reference evidence="1 2" key="1">
    <citation type="journal article" date="2018" name="Cell">
        <title>The Chara Genome: Secondary Complexity and Implications for Plant Terrestrialization.</title>
        <authorList>
            <person name="Nishiyama T."/>
            <person name="Sakayama H."/>
            <person name="Vries J.D."/>
            <person name="Buschmann H."/>
            <person name="Saint-Marcoux D."/>
            <person name="Ullrich K.K."/>
            <person name="Haas F.B."/>
            <person name="Vanderstraeten L."/>
            <person name="Becker D."/>
            <person name="Lang D."/>
            <person name="Vosolsobe S."/>
            <person name="Rombauts S."/>
            <person name="Wilhelmsson P.K.I."/>
            <person name="Janitza P."/>
            <person name="Kern R."/>
            <person name="Heyl A."/>
            <person name="Rumpler F."/>
            <person name="Villalobos L.I.A.C."/>
            <person name="Clay J.M."/>
            <person name="Skokan R."/>
            <person name="Toyoda A."/>
            <person name="Suzuki Y."/>
            <person name="Kagoshima H."/>
            <person name="Schijlen E."/>
            <person name="Tajeshwar N."/>
            <person name="Catarino B."/>
            <person name="Hetherington A.J."/>
            <person name="Saltykova A."/>
            <person name="Bonnot C."/>
            <person name="Breuninger H."/>
            <person name="Symeonidi A."/>
            <person name="Radhakrishnan G.V."/>
            <person name="Van Nieuwerburgh F."/>
            <person name="Deforce D."/>
            <person name="Chang C."/>
            <person name="Karol K.G."/>
            <person name="Hedrich R."/>
            <person name="Ulvskov P."/>
            <person name="Glockner G."/>
            <person name="Delwiche C.F."/>
            <person name="Petrasek J."/>
            <person name="Van de Peer Y."/>
            <person name="Friml J."/>
            <person name="Beilby M."/>
            <person name="Dolan L."/>
            <person name="Kohara Y."/>
            <person name="Sugano S."/>
            <person name="Fujiyama A."/>
            <person name="Delaux P.-M."/>
            <person name="Quint M."/>
            <person name="TheiBen G."/>
            <person name="Hagemann M."/>
            <person name="Harholt J."/>
            <person name="Dunand C."/>
            <person name="Zachgo S."/>
            <person name="Langdale J."/>
            <person name="Maumus F."/>
            <person name="Straeten D.V.D."/>
            <person name="Gould S.B."/>
            <person name="Rensing S.A."/>
        </authorList>
    </citation>
    <scope>NUCLEOTIDE SEQUENCE [LARGE SCALE GENOMIC DNA]</scope>
    <source>
        <strain evidence="1 2">S276</strain>
    </source>
</reference>
<proteinExistence type="predicted"/>
<dbReference type="EMBL" id="BFEA01000048">
    <property type="protein sequence ID" value="GBG64287.1"/>
    <property type="molecule type" value="Genomic_DNA"/>
</dbReference>
<dbReference type="Proteomes" id="UP000265515">
    <property type="component" value="Unassembled WGS sequence"/>
</dbReference>
<protein>
    <recommendedName>
        <fullName evidence="3">Reverse transcriptase domain-containing protein</fullName>
    </recommendedName>
</protein>
<accession>A0A388K2N8</accession>
<evidence type="ECO:0000313" key="2">
    <source>
        <dbReference type="Proteomes" id="UP000265515"/>
    </source>
</evidence>
<evidence type="ECO:0008006" key="3">
    <source>
        <dbReference type="Google" id="ProtNLM"/>
    </source>
</evidence>
<dbReference type="Gramene" id="GBG64287">
    <property type="protein sequence ID" value="GBG64287"/>
    <property type="gene ID" value="CBR_g41206"/>
</dbReference>
<sequence>MEPDRIYSRQQARRTAWTNEEVRIWSKQFDGLVLSPIDRNQGDTSVICPILYRHGFAGTVDTEEEILKRSKEDFLKSGLMSIGKWRPDGRLGTAYTIPKHKDLTRWRSIAPAAADPAALAQRRVARALHQLLKRLPANNTFYLDSISELAEKLEGTTQRLRSAGCDSAVGRCYDIKEMFSRIPHGAVLQAVHQLLRIYEDQGCKQIRVSTRGKLCIISENKRKMDGYVSLTLKQIMEGVKFDLRNSVVRSGTKLIRQVFGIPMGKSTSPILASITCAMAELKFVSELRADRKLVGRWRIMDDITIVVGNSTQWEKDEYPENLFEAFEGIYDTNLEIIRKDRCGLTWQFIGGQMMICTAPLQIHYVPTTKNTDSRFETGSLTFQTMQDYNSYSYTAKCVKKAVLTTTLKRLWSQTTSQTLAILMEVGDKALMTKRDVFVRFEKHKEAGLKWYSHTALLDLQCLKVKANSVWSVADVASFCCSILRRGILLSSFDFDKGAWNRL</sequence>
<name>A0A388K2N8_CHABU</name>
<organism evidence="1 2">
    <name type="scientific">Chara braunii</name>
    <name type="common">Braun's stonewort</name>
    <dbReference type="NCBI Taxonomy" id="69332"/>
    <lineage>
        <taxon>Eukaryota</taxon>
        <taxon>Viridiplantae</taxon>
        <taxon>Streptophyta</taxon>
        <taxon>Charophyceae</taxon>
        <taxon>Charales</taxon>
        <taxon>Characeae</taxon>
        <taxon>Chara</taxon>
    </lineage>
</organism>
<comment type="caution">
    <text evidence="1">The sequence shown here is derived from an EMBL/GenBank/DDBJ whole genome shotgun (WGS) entry which is preliminary data.</text>
</comment>
<keyword evidence="2" id="KW-1185">Reference proteome</keyword>
<evidence type="ECO:0000313" key="1">
    <source>
        <dbReference type="EMBL" id="GBG64287.1"/>
    </source>
</evidence>